<feature type="compositionally biased region" description="Acidic residues" evidence="1">
    <location>
        <begin position="10"/>
        <end position="22"/>
    </location>
</feature>
<dbReference type="EMBL" id="OX597834">
    <property type="protein sequence ID" value="CAI9738499.1"/>
    <property type="molecule type" value="Genomic_DNA"/>
</dbReference>
<gene>
    <name evidence="2" type="ORF">OCTVUL_1B011663</name>
</gene>
<proteinExistence type="predicted"/>
<protein>
    <submittedName>
        <fullName evidence="2">Uncharacterized protein</fullName>
    </submittedName>
</protein>
<reference evidence="2" key="1">
    <citation type="submission" date="2023-08" db="EMBL/GenBank/DDBJ databases">
        <authorList>
            <person name="Alioto T."/>
            <person name="Alioto T."/>
            <person name="Gomez Garrido J."/>
        </authorList>
    </citation>
    <scope>NUCLEOTIDE SEQUENCE</scope>
</reference>
<evidence type="ECO:0000256" key="1">
    <source>
        <dbReference type="SAM" id="MobiDB-lite"/>
    </source>
</evidence>
<dbReference type="Proteomes" id="UP001162480">
    <property type="component" value="Chromosome 21"/>
</dbReference>
<sequence length="114" mass="12768">MMFSHMAMYESDEESDFSESGDEEMINYSELDAPAVRDRINLFEMGSVSHIQTPIMKRRPSGSPDFSSFQQATDVSGSLLAFNDDEEGNSTDLRSVLKRSGNLEALLYEDGILE</sequence>
<name>A0AA36FIP7_OCTVU</name>
<accession>A0AA36FIP7</accession>
<evidence type="ECO:0000313" key="2">
    <source>
        <dbReference type="EMBL" id="CAI9738499.1"/>
    </source>
</evidence>
<feature type="region of interest" description="Disordered" evidence="1">
    <location>
        <begin position="1"/>
        <end position="22"/>
    </location>
</feature>
<dbReference type="AlphaFoldDB" id="A0AA36FIP7"/>
<evidence type="ECO:0000313" key="3">
    <source>
        <dbReference type="Proteomes" id="UP001162480"/>
    </source>
</evidence>
<organism evidence="2 3">
    <name type="scientific">Octopus vulgaris</name>
    <name type="common">Common octopus</name>
    <dbReference type="NCBI Taxonomy" id="6645"/>
    <lineage>
        <taxon>Eukaryota</taxon>
        <taxon>Metazoa</taxon>
        <taxon>Spiralia</taxon>
        <taxon>Lophotrochozoa</taxon>
        <taxon>Mollusca</taxon>
        <taxon>Cephalopoda</taxon>
        <taxon>Coleoidea</taxon>
        <taxon>Octopodiformes</taxon>
        <taxon>Octopoda</taxon>
        <taxon>Incirrata</taxon>
        <taxon>Octopodidae</taxon>
        <taxon>Octopus</taxon>
    </lineage>
</organism>
<keyword evidence="3" id="KW-1185">Reference proteome</keyword>